<dbReference type="Pfam" id="PF01614">
    <property type="entry name" value="IclR_C"/>
    <property type="match status" value="1"/>
</dbReference>
<dbReference type="InterPro" id="IPR036390">
    <property type="entry name" value="WH_DNA-bd_sf"/>
</dbReference>
<name>A0ABW8AJ53_9ACTN</name>
<dbReference type="Proteomes" id="UP001612915">
    <property type="component" value="Unassembled WGS sequence"/>
</dbReference>
<evidence type="ECO:0000256" key="3">
    <source>
        <dbReference type="ARBA" id="ARBA00023163"/>
    </source>
</evidence>
<dbReference type="PANTHER" id="PTHR30136">
    <property type="entry name" value="HELIX-TURN-HELIX TRANSCRIPTIONAL REGULATOR, ICLR FAMILY"/>
    <property type="match status" value="1"/>
</dbReference>
<dbReference type="EMBL" id="JBITLV010000001">
    <property type="protein sequence ID" value="MFI7586400.1"/>
    <property type="molecule type" value="Genomic_DNA"/>
</dbReference>
<dbReference type="Gene3D" id="1.10.10.10">
    <property type="entry name" value="Winged helix-like DNA-binding domain superfamily/Winged helix DNA-binding domain"/>
    <property type="match status" value="1"/>
</dbReference>
<evidence type="ECO:0000313" key="6">
    <source>
        <dbReference type="EMBL" id="MFI7586400.1"/>
    </source>
</evidence>
<keyword evidence="3" id="KW-0804">Transcription</keyword>
<dbReference type="InterPro" id="IPR014757">
    <property type="entry name" value="Tscrpt_reg_IclR_C"/>
</dbReference>
<dbReference type="RefSeq" id="WP_398275972.1">
    <property type="nucleotide sequence ID" value="NZ_JBITLV010000001.1"/>
</dbReference>
<sequence length="257" mass="26771">MDRSVPAQVQSVERALTVLDLLAEQGELGVTELAAALDVHKSTAFRLVTALESRGLVTQVGDRGKYRLGLGVLRLAAATTGRLDVSREGREVCEGLAAELGETINVAILDDGAAVNVLQEFGTASVGSRNWIGRRTPLHATSSGKVLLAHATPAVRKGVLAGPLDRLTDATVTDPQALAMQLATVKDAGWASTAEELEVGLTAVAAPIWSGDGRVVAAISASGPSYRLQVTQFPAVAARLVAGAREISRRLGYYAAP</sequence>
<dbReference type="PANTHER" id="PTHR30136:SF24">
    <property type="entry name" value="HTH-TYPE TRANSCRIPTIONAL REPRESSOR ALLR"/>
    <property type="match status" value="1"/>
</dbReference>
<dbReference type="Pfam" id="PF09339">
    <property type="entry name" value="HTH_IclR"/>
    <property type="match status" value="1"/>
</dbReference>
<proteinExistence type="predicted"/>
<evidence type="ECO:0000259" key="4">
    <source>
        <dbReference type="PROSITE" id="PS51077"/>
    </source>
</evidence>
<dbReference type="SUPFAM" id="SSF55781">
    <property type="entry name" value="GAF domain-like"/>
    <property type="match status" value="1"/>
</dbReference>
<evidence type="ECO:0000313" key="7">
    <source>
        <dbReference type="Proteomes" id="UP001612915"/>
    </source>
</evidence>
<dbReference type="InterPro" id="IPR036388">
    <property type="entry name" value="WH-like_DNA-bd_sf"/>
</dbReference>
<dbReference type="InterPro" id="IPR005471">
    <property type="entry name" value="Tscrpt_reg_IclR_N"/>
</dbReference>
<evidence type="ECO:0000256" key="2">
    <source>
        <dbReference type="ARBA" id="ARBA00023125"/>
    </source>
</evidence>
<dbReference type="PROSITE" id="PS51077">
    <property type="entry name" value="HTH_ICLR"/>
    <property type="match status" value="1"/>
</dbReference>
<dbReference type="SMART" id="SM00346">
    <property type="entry name" value="HTH_ICLR"/>
    <property type="match status" value="1"/>
</dbReference>
<evidence type="ECO:0000259" key="5">
    <source>
        <dbReference type="PROSITE" id="PS51078"/>
    </source>
</evidence>
<dbReference type="SUPFAM" id="SSF46785">
    <property type="entry name" value="Winged helix' DNA-binding domain"/>
    <property type="match status" value="1"/>
</dbReference>
<comment type="caution">
    <text evidence="6">The sequence shown here is derived from an EMBL/GenBank/DDBJ whole genome shotgun (WGS) entry which is preliminary data.</text>
</comment>
<dbReference type="InterPro" id="IPR050707">
    <property type="entry name" value="HTH_MetabolicPath_Reg"/>
</dbReference>
<evidence type="ECO:0000256" key="1">
    <source>
        <dbReference type="ARBA" id="ARBA00023015"/>
    </source>
</evidence>
<keyword evidence="1" id="KW-0805">Transcription regulation</keyword>
<accession>A0ABW8AJ53</accession>
<reference evidence="6 7" key="1">
    <citation type="submission" date="2024-10" db="EMBL/GenBank/DDBJ databases">
        <title>The Natural Products Discovery Center: Release of the First 8490 Sequenced Strains for Exploring Actinobacteria Biosynthetic Diversity.</title>
        <authorList>
            <person name="Kalkreuter E."/>
            <person name="Kautsar S.A."/>
            <person name="Yang D."/>
            <person name="Bader C.D."/>
            <person name="Teijaro C.N."/>
            <person name="Fluegel L."/>
            <person name="Davis C.M."/>
            <person name="Simpson J.R."/>
            <person name="Lauterbach L."/>
            <person name="Steele A.D."/>
            <person name="Gui C."/>
            <person name="Meng S."/>
            <person name="Li G."/>
            <person name="Viehrig K."/>
            <person name="Ye F."/>
            <person name="Su P."/>
            <person name="Kiefer A.F."/>
            <person name="Nichols A."/>
            <person name="Cepeda A.J."/>
            <person name="Yan W."/>
            <person name="Fan B."/>
            <person name="Jiang Y."/>
            <person name="Adhikari A."/>
            <person name="Zheng C.-J."/>
            <person name="Schuster L."/>
            <person name="Cowan T.M."/>
            <person name="Smanski M.J."/>
            <person name="Chevrette M.G."/>
            <person name="De Carvalho L.P.S."/>
            <person name="Shen B."/>
        </authorList>
    </citation>
    <scope>NUCLEOTIDE SEQUENCE [LARGE SCALE GENOMIC DNA]</scope>
    <source>
        <strain evidence="6 7">NPDC049639</strain>
    </source>
</reference>
<protein>
    <submittedName>
        <fullName evidence="6">IclR family transcriptional regulator</fullName>
    </submittedName>
</protein>
<organism evidence="6 7">
    <name type="scientific">Spongisporangium articulatum</name>
    <dbReference type="NCBI Taxonomy" id="3362603"/>
    <lineage>
        <taxon>Bacteria</taxon>
        <taxon>Bacillati</taxon>
        <taxon>Actinomycetota</taxon>
        <taxon>Actinomycetes</taxon>
        <taxon>Kineosporiales</taxon>
        <taxon>Kineosporiaceae</taxon>
        <taxon>Spongisporangium</taxon>
    </lineage>
</organism>
<gene>
    <name evidence="6" type="ORF">ACIB24_04935</name>
</gene>
<feature type="domain" description="IclR-ED" evidence="5">
    <location>
        <begin position="71"/>
        <end position="253"/>
    </location>
</feature>
<dbReference type="Gene3D" id="3.30.450.40">
    <property type="match status" value="1"/>
</dbReference>
<feature type="domain" description="HTH iclR-type" evidence="4">
    <location>
        <begin position="9"/>
        <end position="70"/>
    </location>
</feature>
<keyword evidence="2" id="KW-0238">DNA-binding</keyword>
<keyword evidence="7" id="KW-1185">Reference proteome</keyword>
<dbReference type="InterPro" id="IPR029016">
    <property type="entry name" value="GAF-like_dom_sf"/>
</dbReference>
<dbReference type="PROSITE" id="PS51078">
    <property type="entry name" value="ICLR_ED"/>
    <property type="match status" value="1"/>
</dbReference>